<dbReference type="PANTHER" id="PTHR43790">
    <property type="entry name" value="CARBOHYDRATE TRANSPORT ATP-BINDING PROTEIN MG119-RELATED"/>
    <property type="match status" value="1"/>
</dbReference>
<dbReference type="EMBL" id="JADMKU010000027">
    <property type="protein sequence ID" value="MBR9653313.1"/>
    <property type="molecule type" value="Genomic_DNA"/>
</dbReference>
<organism evidence="7 8">
    <name type="scientific">Thalassovita aquimarina</name>
    <dbReference type="NCBI Taxonomy" id="2785917"/>
    <lineage>
        <taxon>Bacteria</taxon>
        <taxon>Pseudomonadati</taxon>
        <taxon>Pseudomonadota</taxon>
        <taxon>Alphaproteobacteria</taxon>
        <taxon>Rhodobacterales</taxon>
        <taxon>Roseobacteraceae</taxon>
        <taxon>Thalassovita</taxon>
    </lineage>
</organism>
<keyword evidence="5 7" id="KW-0067">ATP-binding</keyword>
<keyword evidence="3" id="KW-0677">Repeat</keyword>
<evidence type="ECO:0000313" key="7">
    <source>
        <dbReference type="EMBL" id="MBR9653313.1"/>
    </source>
</evidence>
<keyword evidence="1" id="KW-0813">Transport</keyword>
<evidence type="ECO:0000256" key="4">
    <source>
        <dbReference type="ARBA" id="ARBA00022741"/>
    </source>
</evidence>
<keyword evidence="2" id="KW-0762">Sugar transport</keyword>
<dbReference type="SUPFAM" id="SSF52540">
    <property type="entry name" value="P-loop containing nucleoside triphosphate hydrolases"/>
    <property type="match status" value="2"/>
</dbReference>
<dbReference type="InterPro" id="IPR050107">
    <property type="entry name" value="ABC_carbohydrate_import_ATPase"/>
</dbReference>
<dbReference type="CDD" id="cd03216">
    <property type="entry name" value="ABC_Carb_Monos_I"/>
    <property type="match status" value="1"/>
</dbReference>
<protein>
    <submittedName>
        <fullName evidence="7">Sugar ABC transporter ATP-binding protein</fullName>
    </submittedName>
</protein>
<dbReference type="PROSITE" id="PS50893">
    <property type="entry name" value="ABC_TRANSPORTER_2"/>
    <property type="match status" value="2"/>
</dbReference>
<evidence type="ECO:0000313" key="8">
    <source>
        <dbReference type="Proteomes" id="UP001195941"/>
    </source>
</evidence>
<dbReference type="Pfam" id="PF00005">
    <property type="entry name" value="ABC_tran"/>
    <property type="match status" value="1"/>
</dbReference>
<proteinExistence type="predicted"/>
<reference evidence="7 8" key="1">
    <citation type="journal article" date="2021" name="Arch. Microbiol.">
        <title>Thalassobius aquimarinus sp. nov., isolated from the Sea of Japan seashore.</title>
        <authorList>
            <person name="Kurilenko V.V."/>
            <person name="Romanenko L.A."/>
            <person name="Chernysheva N.Y."/>
            <person name="Velansky P.V."/>
            <person name="Tekutyeva L.A."/>
            <person name="Isaeva M.P."/>
            <person name="Mikhailov V.V."/>
        </authorList>
    </citation>
    <scope>NUCLEOTIDE SEQUENCE [LARGE SCALE GENOMIC DNA]</scope>
    <source>
        <strain evidence="7 8">KMM 8518</strain>
    </source>
</reference>
<feature type="domain" description="ABC transporter" evidence="6">
    <location>
        <begin position="249"/>
        <end position="490"/>
    </location>
</feature>
<dbReference type="InterPro" id="IPR027417">
    <property type="entry name" value="P-loop_NTPase"/>
</dbReference>
<keyword evidence="4" id="KW-0547">Nucleotide-binding</keyword>
<sequence>MTASDGTIVSLENVAKHFGAVRALDGVDLRVDPGMCLGLVGHNGAGKSTLMNALAGILAPDRGVMKVHGHDLTDRYSVAVAGQNGIRCVFQELSLCPNLTVAENARIFHPSLTGWGWKRRAGDMIAGKLDEIFPGHGIQPDDIVGDLSIGKRQMVEIARAFTVTDASLHLVILDEPTSSLDAVTSKQLLDFVRVEVDQGLSCILISHMLGEVLDYCDRIVVMKDGLVVAARAGAEFNRDTLVAAMGNVVEMEEIEEHEAREWQRGKTPVAVEAKTDTGNDWAPFIAHKGEIVGLAGLAAHGQTRMLLKIYEAAMRGRKTATVSGPVALVAGDRQTDGIFHLWSISRNIGIRSLRGMVRRGLIDPVAEAAMGREWQDRIKIKTPDMNDNILSLSGGNQQKALFARALASDAEIILMDDPMRGVDVGTKLEVYDLIRDEAEKGRTFLWYTTEMDELYNCDHTYVFRDGAIVADLTRKELSEEKVLQSSFKESA</sequence>
<dbReference type="SMART" id="SM00382">
    <property type="entry name" value="AAA"/>
    <property type="match status" value="2"/>
</dbReference>
<dbReference type="Proteomes" id="UP001195941">
    <property type="component" value="Unassembled WGS sequence"/>
</dbReference>
<evidence type="ECO:0000256" key="1">
    <source>
        <dbReference type="ARBA" id="ARBA00022448"/>
    </source>
</evidence>
<evidence type="ECO:0000259" key="6">
    <source>
        <dbReference type="PROSITE" id="PS50893"/>
    </source>
</evidence>
<evidence type="ECO:0000256" key="2">
    <source>
        <dbReference type="ARBA" id="ARBA00022597"/>
    </source>
</evidence>
<evidence type="ECO:0000256" key="5">
    <source>
        <dbReference type="ARBA" id="ARBA00022840"/>
    </source>
</evidence>
<keyword evidence="8" id="KW-1185">Reference proteome</keyword>
<dbReference type="PROSITE" id="PS00211">
    <property type="entry name" value="ABC_TRANSPORTER_1"/>
    <property type="match status" value="1"/>
</dbReference>
<dbReference type="GO" id="GO:0005524">
    <property type="term" value="F:ATP binding"/>
    <property type="evidence" value="ECO:0007669"/>
    <property type="project" value="UniProtKB-KW"/>
</dbReference>
<feature type="domain" description="ABC transporter" evidence="6">
    <location>
        <begin position="9"/>
        <end position="249"/>
    </location>
</feature>
<dbReference type="InterPro" id="IPR003593">
    <property type="entry name" value="AAA+_ATPase"/>
</dbReference>
<dbReference type="PANTHER" id="PTHR43790:SF9">
    <property type="entry name" value="GALACTOFURANOSE TRANSPORTER ATP-BINDING PROTEIN YTFR"/>
    <property type="match status" value="1"/>
</dbReference>
<evidence type="ECO:0000256" key="3">
    <source>
        <dbReference type="ARBA" id="ARBA00022737"/>
    </source>
</evidence>
<accession>A0ABS5HXP3</accession>
<dbReference type="RefSeq" id="WP_212702936.1">
    <property type="nucleotide sequence ID" value="NZ_JADMKU010000027.1"/>
</dbReference>
<dbReference type="Gene3D" id="3.40.50.300">
    <property type="entry name" value="P-loop containing nucleotide triphosphate hydrolases"/>
    <property type="match status" value="2"/>
</dbReference>
<dbReference type="InterPro" id="IPR003439">
    <property type="entry name" value="ABC_transporter-like_ATP-bd"/>
</dbReference>
<dbReference type="InterPro" id="IPR017871">
    <property type="entry name" value="ABC_transporter-like_CS"/>
</dbReference>
<gene>
    <name evidence="7" type="ORF">IT775_19525</name>
</gene>
<comment type="caution">
    <text evidence="7">The sequence shown here is derived from an EMBL/GenBank/DDBJ whole genome shotgun (WGS) entry which is preliminary data.</text>
</comment>
<name>A0ABS5HXP3_9RHOB</name>